<dbReference type="AlphaFoldDB" id="A0A835KN51"/>
<evidence type="ECO:0000313" key="8">
    <source>
        <dbReference type="Proteomes" id="UP000636709"/>
    </source>
</evidence>
<dbReference type="SUPFAM" id="SSF52047">
    <property type="entry name" value="RNI-like"/>
    <property type="match status" value="1"/>
</dbReference>
<evidence type="ECO:0000256" key="3">
    <source>
        <dbReference type="SAM" id="Coils"/>
    </source>
</evidence>
<comment type="caution">
    <text evidence="7">The sequence shown here is derived from an EMBL/GenBank/DDBJ whole genome shotgun (WGS) entry which is preliminary data.</text>
</comment>
<dbReference type="SUPFAM" id="SSF52540">
    <property type="entry name" value="P-loop containing nucleoside triphosphate hydrolases"/>
    <property type="match status" value="2"/>
</dbReference>
<keyword evidence="3" id="KW-0175">Coiled coil</keyword>
<dbReference type="Gene3D" id="3.40.50.300">
    <property type="entry name" value="P-loop containing nucleotide triphosphate hydrolases"/>
    <property type="match status" value="2"/>
</dbReference>
<gene>
    <name evidence="7" type="ORF">HU200_012554</name>
</gene>
<dbReference type="PANTHER" id="PTHR23155:SF1135">
    <property type="entry name" value="OS08G0246300 PROTEIN"/>
    <property type="match status" value="1"/>
</dbReference>
<evidence type="ECO:0000259" key="6">
    <source>
        <dbReference type="Pfam" id="PF23598"/>
    </source>
</evidence>
<dbReference type="GO" id="GO:0043531">
    <property type="term" value="F:ADP binding"/>
    <property type="evidence" value="ECO:0007669"/>
    <property type="project" value="InterPro"/>
</dbReference>
<evidence type="ECO:0000259" key="5">
    <source>
        <dbReference type="Pfam" id="PF23559"/>
    </source>
</evidence>
<feature type="domain" description="NB-ARC" evidence="4">
    <location>
        <begin position="294"/>
        <end position="457"/>
    </location>
</feature>
<evidence type="ECO:0000256" key="2">
    <source>
        <dbReference type="ARBA" id="ARBA00022821"/>
    </source>
</evidence>
<reference evidence="7" key="1">
    <citation type="submission" date="2020-07" db="EMBL/GenBank/DDBJ databases">
        <title>Genome sequence and genetic diversity analysis of an under-domesticated orphan crop, white fonio (Digitaria exilis).</title>
        <authorList>
            <person name="Bennetzen J.L."/>
            <person name="Chen S."/>
            <person name="Ma X."/>
            <person name="Wang X."/>
            <person name="Yssel A.E.J."/>
            <person name="Chaluvadi S.R."/>
            <person name="Johnson M."/>
            <person name="Gangashetty P."/>
            <person name="Hamidou F."/>
            <person name="Sanogo M.D."/>
            <person name="Zwaenepoel A."/>
            <person name="Wallace J."/>
            <person name="Van De Peer Y."/>
            <person name="Van Deynze A."/>
        </authorList>
    </citation>
    <scope>NUCLEOTIDE SEQUENCE</scope>
    <source>
        <tissue evidence="7">Leaves</tissue>
    </source>
</reference>
<dbReference type="Proteomes" id="UP000636709">
    <property type="component" value="Unassembled WGS sequence"/>
</dbReference>
<dbReference type="InterPro" id="IPR027417">
    <property type="entry name" value="P-loop_NTPase"/>
</dbReference>
<dbReference type="InterPro" id="IPR032675">
    <property type="entry name" value="LRR_dom_sf"/>
</dbReference>
<keyword evidence="8" id="KW-1185">Reference proteome</keyword>
<feature type="domain" description="Disease resistance protein winged helix" evidence="5">
    <location>
        <begin position="554"/>
        <end position="625"/>
    </location>
</feature>
<dbReference type="OrthoDB" id="653368at2759"/>
<accession>A0A835KN51</accession>
<dbReference type="InterPro" id="IPR044974">
    <property type="entry name" value="Disease_R_plants"/>
</dbReference>
<evidence type="ECO:0000256" key="1">
    <source>
        <dbReference type="ARBA" id="ARBA00022737"/>
    </source>
</evidence>
<dbReference type="InterPro" id="IPR055414">
    <property type="entry name" value="LRR_R13L4/SHOC2-like"/>
</dbReference>
<dbReference type="EMBL" id="JACEFO010001030">
    <property type="protein sequence ID" value="KAF8749754.1"/>
    <property type="molecule type" value="Genomic_DNA"/>
</dbReference>
<dbReference type="PANTHER" id="PTHR23155">
    <property type="entry name" value="DISEASE RESISTANCE PROTEIN RP"/>
    <property type="match status" value="1"/>
</dbReference>
<dbReference type="Pfam" id="PF23559">
    <property type="entry name" value="WHD_DRP"/>
    <property type="match status" value="1"/>
</dbReference>
<evidence type="ECO:0000313" key="7">
    <source>
        <dbReference type="EMBL" id="KAF8749754.1"/>
    </source>
</evidence>
<evidence type="ECO:0008006" key="9">
    <source>
        <dbReference type="Google" id="ProtNLM"/>
    </source>
</evidence>
<evidence type="ECO:0000259" key="4">
    <source>
        <dbReference type="Pfam" id="PF00931"/>
    </source>
</evidence>
<organism evidence="7 8">
    <name type="scientific">Digitaria exilis</name>
    <dbReference type="NCBI Taxonomy" id="1010633"/>
    <lineage>
        <taxon>Eukaryota</taxon>
        <taxon>Viridiplantae</taxon>
        <taxon>Streptophyta</taxon>
        <taxon>Embryophyta</taxon>
        <taxon>Tracheophyta</taxon>
        <taxon>Spermatophyta</taxon>
        <taxon>Magnoliopsida</taxon>
        <taxon>Liliopsida</taxon>
        <taxon>Poales</taxon>
        <taxon>Poaceae</taxon>
        <taxon>PACMAD clade</taxon>
        <taxon>Panicoideae</taxon>
        <taxon>Panicodae</taxon>
        <taxon>Paniceae</taxon>
        <taxon>Anthephorinae</taxon>
        <taxon>Digitaria</taxon>
    </lineage>
</organism>
<protein>
    <recommendedName>
        <fullName evidence="9">NB-ARC domain-containing protein</fullName>
    </recommendedName>
</protein>
<feature type="domain" description="Disease resistance R13L4/SHOC-2-like LRR" evidence="6">
    <location>
        <begin position="680"/>
        <end position="784"/>
    </location>
</feature>
<name>A0A835KN51_9POAL</name>
<keyword evidence="2" id="KW-0611">Plant defense</keyword>
<dbReference type="InterPro" id="IPR002182">
    <property type="entry name" value="NB-ARC"/>
</dbReference>
<dbReference type="Pfam" id="PF00931">
    <property type="entry name" value="NB-ARC"/>
    <property type="match status" value="2"/>
</dbReference>
<dbReference type="InterPro" id="IPR058922">
    <property type="entry name" value="WHD_DRP"/>
</dbReference>
<dbReference type="Gene3D" id="3.80.10.10">
    <property type="entry name" value="Ribonuclease Inhibitor"/>
    <property type="match status" value="1"/>
</dbReference>
<dbReference type="PRINTS" id="PR00364">
    <property type="entry name" value="DISEASERSIST"/>
</dbReference>
<dbReference type="GO" id="GO:0098542">
    <property type="term" value="P:defense response to other organism"/>
    <property type="evidence" value="ECO:0007669"/>
    <property type="project" value="TreeGrafter"/>
</dbReference>
<sequence>MVQTLLPLDQAVAEIKQLKARAEEVNQRNLRYNLIGNSGEQEQQKSAASQSSMDIFIKPRDAFDKHSGLSDLTRFLTTEEQALQVVSVCATGGDLGTISIIKKAYDHQDICQKFDCRAWVKLMNPFNLQEFIRCLLAGFFANVSPQEQGAYVGVNMLASMKTTQDSILVDSMMRLRKNTYLIVIEDVSSVVEWNAIRSLLVDMNNGSRIVVSTQQLEIASLCTGQPYHVSLLREFSTDHCLHVLQDPSTNSTASLFMLSSYMQDSKHIECTCKSEMENNSKHWHEKHSLFGRHSEVKKLFQQLAVNYGERLIVISVCGIVGVGKSFLVQAFCNHYDLEDAFKFRIMVNAPHPFDIMNFCKNLVQCFELTSPEDEGVIVLCWKHLEEHPCLLVIDGLRSKEDWDLIEPNLLSRASKSCIIVITREESIARHCAMSEDAMYNVQGLEVSAALRLFEKEAKSHIEPSRWDSNIMEEARLLINKCGRLPKLIVALGEYLAKVPNGNGIWEAQRLNANFMYALKTRKGLDSFGDVLTWMYSTFQDFPQVLKKCIFYPSIFTQSSTIRRSRLVRRWIAEGYSVGTDSNSMVEYTEKLIHELATLGMMEHSPQTATVAGDKTSCQINSLFLDYIISRETEENIFLPLEVFVLRGESSLNTQRAGQHLAIASSWKRDKFVFDSLDFSQLRSLTVSREWRTFFVSDRMRVLRVLDLEETNVKDEDIEQIVKQLPRLKFLSLRRCMNLSCLPESLGDLRQLETLDIRHTPVSRLPKSIKRLKKLQYIRASTRVEFTGHEPST</sequence>
<feature type="coiled-coil region" evidence="3">
    <location>
        <begin position="8"/>
        <end position="35"/>
    </location>
</feature>
<feature type="domain" description="NB-ARC" evidence="4">
    <location>
        <begin position="75"/>
        <end position="246"/>
    </location>
</feature>
<proteinExistence type="predicted"/>
<dbReference type="Pfam" id="PF23598">
    <property type="entry name" value="LRR_14"/>
    <property type="match status" value="1"/>
</dbReference>
<keyword evidence="1" id="KW-0677">Repeat</keyword>